<feature type="region of interest" description="Disordered" evidence="1">
    <location>
        <begin position="1"/>
        <end position="22"/>
    </location>
</feature>
<evidence type="ECO:0000313" key="3">
    <source>
        <dbReference type="Proteomes" id="UP000218231"/>
    </source>
</evidence>
<feature type="compositionally biased region" description="Polar residues" evidence="1">
    <location>
        <begin position="1"/>
        <end position="13"/>
    </location>
</feature>
<dbReference type="Proteomes" id="UP000218231">
    <property type="component" value="Unassembled WGS sequence"/>
</dbReference>
<evidence type="ECO:0000313" key="2">
    <source>
        <dbReference type="EMBL" id="PAV57351.1"/>
    </source>
</evidence>
<dbReference type="AlphaFoldDB" id="A0A2A2J6R5"/>
<comment type="caution">
    <text evidence="2">The sequence shown here is derived from an EMBL/GenBank/DDBJ whole genome shotgun (WGS) entry which is preliminary data.</text>
</comment>
<gene>
    <name evidence="2" type="ORF">WR25_00302</name>
</gene>
<evidence type="ECO:0000256" key="1">
    <source>
        <dbReference type="SAM" id="MobiDB-lite"/>
    </source>
</evidence>
<dbReference type="OrthoDB" id="5870517at2759"/>
<feature type="region of interest" description="Disordered" evidence="1">
    <location>
        <begin position="77"/>
        <end position="104"/>
    </location>
</feature>
<accession>A0A2A2J6R5</accession>
<keyword evidence="3" id="KW-1185">Reference proteome</keyword>
<dbReference type="EMBL" id="LIAE01010642">
    <property type="protein sequence ID" value="PAV57351.1"/>
    <property type="molecule type" value="Genomic_DNA"/>
</dbReference>
<protein>
    <submittedName>
        <fullName evidence="2">Uncharacterized protein</fullName>
    </submittedName>
</protein>
<reference evidence="2 3" key="1">
    <citation type="journal article" date="2017" name="Curr. Biol.">
        <title>Genome architecture and evolution of a unichromosomal asexual nematode.</title>
        <authorList>
            <person name="Fradin H."/>
            <person name="Zegar C."/>
            <person name="Gutwein M."/>
            <person name="Lucas J."/>
            <person name="Kovtun M."/>
            <person name="Corcoran D."/>
            <person name="Baugh L.R."/>
            <person name="Kiontke K."/>
            <person name="Gunsalus K."/>
            <person name="Fitch D.H."/>
            <person name="Piano F."/>
        </authorList>
    </citation>
    <scope>NUCLEOTIDE SEQUENCE [LARGE SCALE GENOMIC DNA]</scope>
    <source>
        <strain evidence="2">PF1309</strain>
    </source>
</reference>
<name>A0A2A2J6R5_9BILA</name>
<sequence>MASTKDAVSTTQQARKRPIVSNMEVDEKKVRLHEVHEVHDARDVNDELPSAARDGEDEVMTSLEEQHANLELIEADNNNDAPLTSDSVADECPRSDDEFAPTTSTATTATNSFTAEHSGPPANQLPQQVTPQIDAYLQEMLLSSPAHLFSCGLLSPQLLSASWEQWLCLLASNLTPQQWQGYWMAHCAVFGQQAVPFHLLSFFNQNTAQPPPAGPSNAPTFPEWSPTVDHRHAEYEIYFEYMRE</sequence>
<organism evidence="2 3">
    <name type="scientific">Diploscapter pachys</name>
    <dbReference type="NCBI Taxonomy" id="2018661"/>
    <lineage>
        <taxon>Eukaryota</taxon>
        <taxon>Metazoa</taxon>
        <taxon>Ecdysozoa</taxon>
        <taxon>Nematoda</taxon>
        <taxon>Chromadorea</taxon>
        <taxon>Rhabditida</taxon>
        <taxon>Rhabditina</taxon>
        <taxon>Rhabditomorpha</taxon>
        <taxon>Rhabditoidea</taxon>
        <taxon>Rhabditidae</taxon>
        <taxon>Diploscapter</taxon>
    </lineage>
</organism>
<feature type="compositionally biased region" description="Polar residues" evidence="1">
    <location>
        <begin position="77"/>
        <end position="87"/>
    </location>
</feature>
<dbReference type="STRING" id="2018661.A0A2A2J6R5"/>
<proteinExistence type="predicted"/>